<keyword evidence="3" id="KW-0328">Glycosyltransferase</keyword>
<evidence type="ECO:0000256" key="2">
    <source>
        <dbReference type="ARBA" id="ARBA00022475"/>
    </source>
</evidence>
<comment type="caution">
    <text evidence="10">The sequence shown here is derived from an EMBL/GenBank/DDBJ whole genome shotgun (WGS) entry which is preliminary data.</text>
</comment>
<organism evidence="10 11">
    <name type="scientific">Candidatus Viridilinea halotolerans</name>
    <dbReference type="NCBI Taxonomy" id="2491704"/>
    <lineage>
        <taxon>Bacteria</taxon>
        <taxon>Bacillati</taxon>
        <taxon>Chloroflexota</taxon>
        <taxon>Chloroflexia</taxon>
        <taxon>Chloroflexales</taxon>
        <taxon>Chloroflexineae</taxon>
        <taxon>Oscillochloridaceae</taxon>
        <taxon>Candidatus Viridilinea</taxon>
    </lineage>
</organism>
<comment type="subcellular location">
    <subcellularLocation>
        <location evidence="1">Cell membrane</location>
        <topology evidence="1">Multi-pass membrane protein</topology>
    </subcellularLocation>
</comment>
<name>A0A426TZN5_9CHLR</name>
<dbReference type="InterPro" id="IPR050297">
    <property type="entry name" value="LipidA_mod_glycosyltrf_83"/>
</dbReference>
<feature type="transmembrane region" description="Helical" evidence="8">
    <location>
        <begin position="223"/>
        <end position="242"/>
    </location>
</feature>
<feature type="transmembrane region" description="Helical" evidence="8">
    <location>
        <begin position="263"/>
        <end position="285"/>
    </location>
</feature>
<reference evidence="10 11" key="1">
    <citation type="submission" date="2018-12" db="EMBL/GenBank/DDBJ databases">
        <title>Genome Sequence of Candidatus Viridilinea halotolerans isolated from saline sulfide-rich spring.</title>
        <authorList>
            <person name="Grouzdev D.S."/>
            <person name="Burganskaya E.I."/>
            <person name="Krutkina M.S."/>
            <person name="Sukhacheva M.V."/>
            <person name="Gorlenko V.M."/>
        </authorList>
    </citation>
    <scope>NUCLEOTIDE SEQUENCE [LARGE SCALE GENOMIC DNA]</scope>
    <source>
        <strain evidence="10">Chok-6</strain>
    </source>
</reference>
<feature type="transmembrane region" description="Helical" evidence="8">
    <location>
        <begin position="120"/>
        <end position="141"/>
    </location>
</feature>
<dbReference type="GO" id="GO:0009103">
    <property type="term" value="P:lipopolysaccharide biosynthetic process"/>
    <property type="evidence" value="ECO:0007669"/>
    <property type="project" value="UniProtKB-ARBA"/>
</dbReference>
<dbReference type="InterPro" id="IPR038731">
    <property type="entry name" value="RgtA/B/C-like"/>
</dbReference>
<proteinExistence type="predicted"/>
<accession>A0A426TZN5</accession>
<feature type="transmembrane region" description="Helical" evidence="8">
    <location>
        <begin position="445"/>
        <end position="465"/>
    </location>
</feature>
<dbReference type="PANTHER" id="PTHR33908">
    <property type="entry name" value="MANNOSYLTRANSFERASE YKCB-RELATED"/>
    <property type="match status" value="1"/>
</dbReference>
<feature type="transmembrane region" description="Helical" evidence="8">
    <location>
        <begin position="419"/>
        <end position="438"/>
    </location>
</feature>
<feature type="transmembrane region" description="Helical" evidence="8">
    <location>
        <begin position="20"/>
        <end position="43"/>
    </location>
</feature>
<evidence type="ECO:0000256" key="4">
    <source>
        <dbReference type="ARBA" id="ARBA00022679"/>
    </source>
</evidence>
<feature type="transmembrane region" description="Helical" evidence="8">
    <location>
        <begin position="174"/>
        <end position="192"/>
    </location>
</feature>
<evidence type="ECO:0000256" key="8">
    <source>
        <dbReference type="SAM" id="Phobius"/>
    </source>
</evidence>
<feature type="domain" description="Glycosyltransferase RgtA/B/C/D-like" evidence="9">
    <location>
        <begin position="122"/>
        <end position="231"/>
    </location>
</feature>
<evidence type="ECO:0000313" key="11">
    <source>
        <dbReference type="Proteomes" id="UP000280307"/>
    </source>
</evidence>
<gene>
    <name evidence="10" type="ORF">EI684_11015</name>
</gene>
<keyword evidence="7 8" id="KW-0472">Membrane</keyword>
<keyword evidence="5 8" id="KW-0812">Transmembrane</keyword>
<evidence type="ECO:0000256" key="6">
    <source>
        <dbReference type="ARBA" id="ARBA00022989"/>
    </source>
</evidence>
<evidence type="ECO:0000256" key="1">
    <source>
        <dbReference type="ARBA" id="ARBA00004651"/>
    </source>
</evidence>
<keyword evidence="4 10" id="KW-0808">Transferase</keyword>
<dbReference type="PANTHER" id="PTHR33908:SF11">
    <property type="entry name" value="MEMBRANE PROTEIN"/>
    <property type="match status" value="1"/>
</dbReference>
<sequence>MKLTSPSEHTLKSPAHTARVGSTLQTLAAILFLPALVALATLLPRLAGLADFFTTDEAHNWIRATGTFAYALSIGRWKDTNLIGHPGVTLMWLGTLGLHLERVALNLGLIGAPDRLEHLAWLRLGPVLAHTLLTTASYLLLRRLVRPSVALVAALLWATSPFLVAQGRLLHLDALLTGFTNMALLCTLHACYAPRPTPWLLAVGVFTGLALLTKGPALIMLPVLGLIMFALTPSAAGGRLFGGQAPAQRMRLLWQRMRWAVPRYVLVLAVAAVTILLLWPALWVAPAKAIGDYMGEIITNGGRPNGHGQFFLGRDDPDPGPLFYLVAGLYRLTPLELLGLVLLPFVAWRSQLKQPKAEQLREGQTLPENPSPILKSQKQYLKNYSNERAVLMAMGAFALFWMLAMTLGPKKFDRYILPAWPALLTFSAVGLVAGWEWLRKHLPQLGASLALGGLLLLQGGSLAWYHPYHLSYFNPLLGGGRVAPQMFLIGWGEGMREVGAWLSARPDIQHGQIISALPPNLEAFVPVPVQEIRALATANPNYAVVYLESLQRGDVPEIYARIQQTLPLHVVRLHGIDYAWIHQLPRPFSTPVGADFAATIRLLGFTAHQEGALLTITPAWDVRGSPTNDLLVFLHLYNQQGERVAQVDVAPGGAARPATSQWQPGEQIGVPLPLALPSEIAAGSYTLVAGLYDPASGQRLPLTNGPPADPALAGPDAAFLGQIELVWP</sequence>
<feature type="transmembrane region" description="Helical" evidence="8">
    <location>
        <begin position="148"/>
        <end position="168"/>
    </location>
</feature>
<evidence type="ECO:0000256" key="7">
    <source>
        <dbReference type="ARBA" id="ARBA00023136"/>
    </source>
</evidence>
<evidence type="ECO:0000313" key="10">
    <source>
        <dbReference type="EMBL" id="RRR71805.1"/>
    </source>
</evidence>
<feature type="transmembrane region" description="Helical" evidence="8">
    <location>
        <begin position="389"/>
        <end position="407"/>
    </location>
</feature>
<protein>
    <submittedName>
        <fullName evidence="10">Phospholipid carrier-dependent glycosyltransferase</fullName>
    </submittedName>
</protein>
<evidence type="ECO:0000256" key="5">
    <source>
        <dbReference type="ARBA" id="ARBA00022692"/>
    </source>
</evidence>
<dbReference type="AlphaFoldDB" id="A0A426TZN5"/>
<evidence type="ECO:0000259" key="9">
    <source>
        <dbReference type="Pfam" id="PF13231"/>
    </source>
</evidence>
<feature type="transmembrane region" description="Helical" evidence="8">
    <location>
        <begin position="199"/>
        <end position="217"/>
    </location>
</feature>
<dbReference type="Pfam" id="PF13231">
    <property type="entry name" value="PMT_2"/>
    <property type="match status" value="1"/>
</dbReference>
<feature type="transmembrane region" description="Helical" evidence="8">
    <location>
        <begin position="322"/>
        <end position="346"/>
    </location>
</feature>
<dbReference type="Proteomes" id="UP000280307">
    <property type="component" value="Unassembled WGS sequence"/>
</dbReference>
<keyword evidence="2" id="KW-1003">Cell membrane</keyword>
<dbReference type="EMBL" id="RSAS01000429">
    <property type="protein sequence ID" value="RRR71805.1"/>
    <property type="molecule type" value="Genomic_DNA"/>
</dbReference>
<dbReference type="GO" id="GO:0016763">
    <property type="term" value="F:pentosyltransferase activity"/>
    <property type="evidence" value="ECO:0007669"/>
    <property type="project" value="TreeGrafter"/>
</dbReference>
<evidence type="ECO:0000256" key="3">
    <source>
        <dbReference type="ARBA" id="ARBA00022676"/>
    </source>
</evidence>
<dbReference type="GO" id="GO:0005886">
    <property type="term" value="C:plasma membrane"/>
    <property type="evidence" value="ECO:0007669"/>
    <property type="project" value="UniProtKB-SubCell"/>
</dbReference>
<keyword evidence="6 8" id="KW-1133">Transmembrane helix</keyword>